<keyword evidence="3" id="KW-1185">Reference proteome</keyword>
<dbReference type="PANTHER" id="PTHR40202:SF1">
    <property type="entry name" value="HD DOMAIN-CONTAINING PROTEIN"/>
    <property type="match status" value="1"/>
</dbReference>
<comment type="caution">
    <text evidence="2">The sequence shown here is derived from an EMBL/GenBank/DDBJ whole genome shotgun (WGS) entry which is preliminary data.</text>
</comment>
<dbReference type="EMBL" id="NPEV01000026">
    <property type="protein sequence ID" value="RAI26787.1"/>
    <property type="molecule type" value="Genomic_DNA"/>
</dbReference>
<dbReference type="RefSeq" id="WP_111434777.1">
    <property type="nucleotide sequence ID" value="NZ_JACIGG010000010.1"/>
</dbReference>
<dbReference type="AlphaFoldDB" id="A0A327JKH1"/>
<evidence type="ECO:0000313" key="2">
    <source>
        <dbReference type="EMBL" id="RAI26787.1"/>
    </source>
</evidence>
<dbReference type="InterPro" id="IPR006674">
    <property type="entry name" value="HD_domain"/>
</dbReference>
<dbReference type="InterPro" id="IPR003607">
    <property type="entry name" value="HD/PDEase_dom"/>
</dbReference>
<protein>
    <recommendedName>
        <fullName evidence="1">HD domain-containing protein</fullName>
    </recommendedName>
</protein>
<dbReference type="CDD" id="cd00077">
    <property type="entry name" value="HDc"/>
    <property type="match status" value="1"/>
</dbReference>
<sequence>MSVVEEIFANLEARGAAIYGGEAVTQLQHALQCAVLAHMAGAPATLVTAALLHDYGHILTDDEDAAERGTDLQHEEIAARHLADWFPEDVTEPIRLHVTAKRYLCSVDPAYLDSLSPASATSLSVQGGPLGTEEISDFRRNPHWQAAVKLRHWDDTGKDPKMTTPALAAFRGMVTSALREEHEDAHG</sequence>
<dbReference type="InterPro" id="IPR017670">
    <property type="entry name" value="Phosphonate_degrad-assoc"/>
</dbReference>
<name>A0A327JKH1_9HYPH</name>
<organism evidence="2 3">
    <name type="scientific">Rhodobium orientis</name>
    <dbReference type="NCBI Taxonomy" id="34017"/>
    <lineage>
        <taxon>Bacteria</taxon>
        <taxon>Pseudomonadati</taxon>
        <taxon>Pseudomonadota</taxon>
        <taxon>Alphaproteobacteria</taxon>
        <taxon>Hyphomicrobiales</taxon>
        <taxon>Rhodobiaceae</taxon>
        <taxon>Rhodobium</taxon>
    </lineage>
</organism>
<dbReference type="SUPFAM" id="SSF109604">
    <property type="entry name" value="HD-domain/PDEase-like"/>
    <property type="match status" value="1"/>
</dbReference>
<dbReference type="Pfam" id="PF01966">
    <property type="entry name" value="HD"/>
    <property type="match status" value="1"/>
</dbReference>
<evidence type="ECO:0000313" key="3">
    <source>
        <dbReference type="Proteomes" id="UP000249299"/>
    </source>
</evidence>
<dbReference type="InterPro" id="IPR052567">
    <property type="entry name" value="OP_Dioxygenase"/>
</dbReference>
<gene>
    <name evidence="2" type="ORF">CH339_12905</name>
</gene>
<feature type="domain" description="HD" evidence="1">
    <location>
        <begin position="28"/>
        <end position="97"/>
    </location>
</feature>
<reference evidence="2 3" key="1">
    <citation type="submission" date="2017-07" db="EMBL/GenBank/DDBJ databases">
        <title>Draft Genome Sequences of Select Purple Nonsulfur Bacteria.</title>
        <authorList>
            <person name="Lasarre B."/>
            <person name="Mckinlay J.B."/>
        </authorList>
    </citation>
    <scope>NUCLEOTIDE SEQUENCE [LARGE SCALE GENOMIC DNA]</scope>
    <source>
        <strain evidence="2 3">DSM 11290</strain>
    </source>
</reference>
<proteinExistence type="predicted"/>
<dbReference type="PANTHER" id="PTHR40202">
    <property type="match status" value="1"/>
</dbReference>
<evidence type="ECO:0000259" key="1">
    <source>
        <dbReference type="Pfam" id="PF01966"/>
    </source>
</evidence>
<dbReference type="OrthoDB" id="823268at2"/>
<accession>A0A327JKH1</accession>
<dbReference type="NCBIfam" id="TIGR03276">
    <property type="entry name" value="Phn-HD"/>
    <property type="match status" value="1"/>
</dbReference>
<dbReference type="Proteomes" id="UP000249299">
    <property type="component" value="Unassembled WGS sequence"/>
</dbReference>
<dbReference type="Gene3D" id="1.10.3210.10">
    <property type="entry name" value="Hypothetical protein af1432"/>
    <property type="match status" value="1"/>
</dbReference>